<proteinExistence type="predicted"/>
<accession>A0A517YQC4</accession>
<evidence type="ECO:0000313" key="2">
    <source>
        <dbReference type="EMBL" id="QDU32411.1"/>
    </source>
</evidence>
<organism evidence="2 3">
    <name type="scientific">Poriferisphaera corsica</name>
    <dbReference type="NCBI Taxonomy" id="2528020"/>
    <lineage>
        <taxon>Bacteria</taxon>
        <taxon>Pseudomonadati</taxon>
        <taxon>Planctomycetota</taxon>
        <taxon>Phycisphaerae</taxon>
        <taxon>Phycisphaerales</taxon>
        <taxon>Phycisphaeraceae</taxon>
        <taxon>Poriferisphaera</taxon>
    </lineage>
</organism>
<keyword evidence="1" id="KW-1133">Transmembrane helix</keyword>
<dbReference type="Proteomes" id="UP000317369">
    <property type="component" value="Chromosome"/>
</dbReference>
<keyword evidence="1" id="KW-0472">Membrane</keyword>
<feature type="transmembrane region" description="Helical" evidence="1">
    <location>
        <begin position="22"/>
        <end position="45"/>
    </location>
</feature>
<dbReference type="KEGG" id="pcor:KS4_04430"/>
<dbReference type="EMBL" id="CP036425">
    <property type="protein sequence ID" value="QDU32411.1"/>
    <property type="molecule type" value="Genomic_DNA"/>
</dbReference>
<name>A0A517YQC4_9BACT</name>
<evidence type="ECO:0000313" key="3">
    <source>
        <dbReference type="Proteomes" id="UP000317369"/>
    </source>
</evidence>
<dbReference type="AlphaFoldDB" id="A0A517YQC4"/>
<keyword evidence="1" id="KW-0812">Transmembrane</keyword>
<gene>
    <name evidence="2" type="ORF">KS4_04430</name>
</gene>
<reference evidence="2 3" key="1">
    <citation type="submission" date="2019-02" db="EMBL/GenBank/DDBJ databases">
        <title>Deep-cultivation of Planctomycetes and their phenomic and genomic characterization uncovers novel biology.</title>
        <authorList>
            <person name="Wiegand S."/>
            <person name="Jogler M."/>
            <person name="Boedeker C."/>
            <person name="Pinto D."/>
            <person name="Vollmers J."/>
            <person name="Rivas-Marin E."/>
            <person name="Kohn T."/>
            <person name="Peeters S.H."/>
            <person name="Heuer A."/>
            <person name="Rast P."/>
            <person name="Oberbeckmann S."/>
            <person name="Bunk B."/>
            <person name="Jeske O."/>
            <person name="Meyerdierks A."/>
            <person name="Storesund J.E."/>
            <person name="Kallscheuer N."/>
            <person name="Luecker S."/>
            <person name="Lage O.M."/>
            <person name="Pohl T."/>
            <person name="Merkel B.J."/>
            <person name="Hornburger P."/>
            <person name="Mueller R.-W."/>
            <person name="Bruemmer F."/>
            <person name="Labrenz M."/>
            <person name="Spormann A.M."/>
            <person name="Op den Camp H."/>
            <person name="Overmann J."/>
            <person name="Amann R."/>
            <person name="Jetten M.S.M."/>
            <person name="Mascher T."/>
            <person name="Medema M.H."/>
            <person name="Devos D.P."/>
            <person name="Kaster A.-K."/>
            <person name="Ovreas L."/>
            <person name="Rohde M."/>
            <person name="Galperin M.Y."/>
            <person name="Jogler C."/>
        </authorList>
    </citation>
    <scope>NUCLEOTIDE SEQUENCE [LARGE SCALE GENOMIC DNA]</scope>
    <source>
        <strain evidence="2 3">KS4</strain>
    </source>
</reference>
<sequence length="518" mass="60545">MLKYATVNNTLQRIDFSPGFKVFFKLITSLTYSSGLWLAIALLLYNAATIKLRWHSPRCRKCKYDLRSNIHDGTDFCCPECGINLKKPKSILHAKYILSKQLAVMAAIPLIVLCAIWSVHIIYLDLIPKEKKQPLKQITEAKKPLKSARYLTSKEILTKLENKEFDATLYSEITRRHQYQQISEDLVDFAKENLIQQIENLPYNNGSLSSISSPEIRTLVDLCQYDTLDVQHAVDLARRLYGNPLRIRLEERMFKEDSKYVFILLFDIDHIINITGLDSLVWVRQMWIDGNEINIDESVSPDIIFNEIHLTTNHDLKPGKHTLKILFEQAFVNDILDRNTKYWRKNWPKKTVSYQIETKKFDFIVYKNERQAIKRVVNKEFQNWLDTKVNLRYCQIRYRQGKRFLQIGFNSDLSHYLNSMPYELGVHIRPHKAQQSTTGIVDDITMPLIYSLSSGSHLELSIPDSWDFESVDIVLIDEAETIKKDLSIEQIPSGRREFKNIPVLRLDHLHSQTNRPQQ</sequence>
<feature type="transmembrane region" description="Helical" evidence="1">
    <location>
        <begin position="102"/>
        <end position="124"/>
    </location>
</feature>
<protein>
    <submittedName>
        <fullName evidence="2">Uncharacterized protein</fullName>
    </submittedName>
</protein>
<evidence type="ECO:0000256" key="1">
    <source>
        <dbReference type="SAM" id="Phobius"/>
    </source>
</evidence>
<keyword evidence="3" id="KW-1185">Reference proteome</keyword>